<dbReference type="WBParaSite" id="nRc.2.0.1.t27423-RA">
    <property type="protein sequence ID" value="nRc.2.0.1.t27423-RA"/>
    <property type="gene ID" value="nRc.2.0.1.g27423"/>
</dbReference>
<evidence type="ECO:0000313" key="3">
    <source>
        <dbReference type="WBParaSite" id="nRc.2.0.1.t27423-RA"/>
    </source>
</evidence>
<protein>
    <submittedName>
        <fullName evidence="3">Transposase</fullName>
    </submittedName>
</protein>
<sequence length="73" mass="8566">MHVLKPQDTTNSVVKQPQSTEHRSSRCWLSRPVKKAFLERHERQYPQSGKAPLQSPLLIMRQIINDCYRSYNG</sequence>
<reference evidence="3" key="1">
    <citation type="submission" date="2022-11" db="UniProtKB">
        <authorList>
            <consortium name="WormBaseParasite"/>
        </authorList>
    </citation>
    <scope>IDENTIFICATION</scope>
</reference>
<name>A0A915JMU5_ROMCU</name>
<organism evidence="2 3">
    <name type="scientific">Romanomermis culicivorax</name>
    <name type="common">Nematode worm</name>
    <dbReference type="NCBI Taxonomy" id="13658"/>
    <lineage>
        <taxon>Eukaryota</taxon>
        <taxon>Metazoa</taxon>
        <taxon>Ecdysozoa</taxon>
        <taxon>Nematoda</taxon>
        <taxon>Enoplea</taxon>
        <taxon>Dorylaimia</taxon>
        <taxon>Mermithida</taxon>
        <taxon>Mermithoidea</taxon>
        <taxon>Mermithidae</taxon>
        <taxon>Romanomermis</taxon>
    </lineage>
</organism>
<accession>A0A915JMU5</accession>
<dbReference type="AlphaFoldDB" id="A0A915JMU5"/>
<proteinExistence type="predicted"/>
<dbReference type="Proteomes" id="UP000887565">
    <property type="component" value="Unplaced"/>
</dbReference>
<keyword evidence="2" id="KW-1185">Reference proteome</keyword>
<evidence type="ECO:0000313" key="2">
    <source>
        <dbReference type="Proteomes" id="UP000887565"/>
    </source>
</evidence>
<feature type="region of interest" description="Disordered" evidence="1">
    <location>
        <begin position="1"/>
        <end position="26"/>
    </location>
</feature>
<feature type="compositionally biased region" description="Polar residues" evidence="1">
    <location>
        <begin position="7"/>
        <end position="19"/>
    </location>
</feature>
<evidence type="ECO:0000256" key="1">
    <source>
        <dbReference type="SAM" id="MobiDB-lite"/>
    </source>
</evidence>